<gene>
    <name evidence="1" type="ORF">SAMN05445850_2957</name>
</gene>
<reference evidence="2" key="1">
    <citation type="submission" date="2016-10" db="EMBL/GenBank/DDBJ databases">
        <authorList>
            <person name="Varghese N."/>
            <person name="Submissions S."/>
        </authorList>
    </citation>
    <scope>NUCLEOTIDE SEQUENCE [LARGE SCALE GENOMIC DNA]</scope>
    <source>
        <strain evidence="2">DUS833</strain>
    </source>
</reference>
<dbReference type="RefSeq" id="WP_090804177.1">
    <property type="nucleotide sequence ID" value="NZ_FNKX01000001.1"/>
</dbReference>
<protein>
    <submittedName>
        <fullName evidence="1">Uncharacterized protein</fullName>
    </submittedName>
</protein>
<accession>A0A1H1GLY0</accession>
<sequence>MSRLATSPAGNRRTRPWWIVLITTVFCFLCQSVVAQADDGAARLHAKYQSLTQQLAHNQFQRPLYLESQELPSALKGDIYGVLNYPFAVVSGALNDPTQGPANWCDVLILHLNTKYCHASTSDSGTILTVNIGKKTEESLSSSYRVQFNFRAVASTPDYFRVELTAAKGPLSTKDYRIVLEAIPVGDNRTFIHLTYAYGYGTAGRIAMKTYLATIGSDKVGFSATPDSSTSEPQYIGGVRGLVERNTMRYYLAIDAYLGALSSPPNARLDKRLADWFDATEQYPRQLHEVSRADYMQMKHDEYQRQQIAQ</sequence>
<dbReference type="EMBL" id="FNKX01000001">
    <property type="protein sequence ID" value="SDR13886.1"/>
    <property type="molecule type" value="Genomic_DNA"/>
</dbReference>
<dbReference type="STRING" id="157910.SAMN05445850_2957"/>
<keyword evidence="2" id="KW-1185">Reference proteome</keyword>
<organism evidence="1 2">
    <name type="scientific">Paraburkholderia tuberum</name>
    <dbReference type="NCBI Taxonomy" id="157910"/>
    <lineage>
        <taxon>Bacteria</taxon>
        <taxon>Pseudomonadati</taxon>
        <taxon>Pseudomonadota</taxon>
        <taxon>Betaproteobacteria</taxon>
        <taxon>Burkholderiales</taxon>
        <taxon>Burkholderiaceae</taxon>
        <taxon>Paraburkholderia</taxon>
    </lineage>
</organism>
<dbReference type="Proteomes" id="UP000199365">
    <property type="component" value="Unassembled WGS sequence"/>
</dbReference>
<evidence type="ECO:0000313" key="1">
    <source>
        <dbReference type="EMBL" id="SDR13886.1"/>
    </source>
</evidence>
<dbReference type="AlphaFoldDB" id="A0A1H1GLY0"/>
<name>A0A1H1GLY0_9BURK</name>
<evidence type="ECO:0000313" key="2">
    <source>
        <dbReference type="Proteomes" id="UP000199365"/>
    </source>
</evidence>
<proteinExistence type="predicted"/>